<dbReference type="EMBL" id="LRPY01000017">
    <property type="protein sequence ID" value="KXA26161.1"/>
    <property type="molecule type" value="Genomic_DNA"/>
</dbReference>
<name>A0A133PCE6_FUSNU</name>
<keyword evidence="2" id="KW-1185">Reference proteome</keyword>
<dbReference type="Proteomes" id="UP000070401">
    <property type="component" value="Unassembled WGS sequence"/>
</dbReference>
<evidence type="ECO:0000313" key="2">
    <source>
        <dbReference type="Proteomes" id="UP000070401"/>
    </source>
</evidence>
<dbReference type="RefSeq" id="WP_151201008.1">
    <property type="nucleotide sequence ID" value="NZ_KQ956618.1"/>
</dbReference>
<dbReference type="PATRIC" id="fig|851.8.peg.162"/>
<sequence>MLKIIETYMKNTGKRNRKYAKCLCSCGNICEIRFDSVGKTNSCGCLKKEQDKINLTKNHKHELSHSKLWNTYYGMKKRCYDKNDKRYNDYGGRGIKICDEWLKSFENFVNWAINNGFENSKDISIDRIDNNSNYSPENCRWVNAKTQSRNRRSNLKIFFEGKYISAMELSEKVNLPYKLIYDRIKRGDSIEEIISKEKLPMGVKCRGEKNHKAILTEKQVLEIRKLRLDGLSLDYIKDKYGVSKSAVSAIVNRRTWKHI</sequence>
<reference evidence="2" key="1">
    <citation type="submission" date="2016-01" db="EMBL/GenBank/DDBJ databases">
        <authorList>
            <person name="Mitreva M."/>
            <person name="Pepin K.H."/>
            <person name="Mihindukulasuriya K.A."/>
            <person name="Fulton R."/>
            <person name="Fronick C."/>
            <person name="O'Laughlin M."/>
            <person name="Miner T."/>
            <person name="Herter B."/>
            <person name="Rosa B.A."/>
            <person name="Cordes M."/>
            <person name="Tomlinson C."/>
            <person name="Wollam A."/>
            <person name="Palsikar V.B."/>
            <person name="Mardis E.R."/>
            <person name="Wilson R.K."/>
        </authorList>
    </citation>
    <scope>NUCLEOTIDE SEQUENCE [LARGE SCALE GENOMIC DNA]</scope>
    <source>
        <strain evidence="2">MJR7757B</strain>
    </source>
</reference>
<gene>
    <name evidence="1" type="ORF">HMPREF3221_00163</name>
</gene>
<comment type="caution">
    <text evidence="1">The sequence shown here is derived from an EMBL/GenBank/DDBJ whole genome shotgun (WGS) entry which is preliminary data.</text>
</comment>
<accession>A0A133PCE6</accession>
<proteinExistence type="predicted"/>
<evidence type="ECO:0000313" key="1">
    <source>
        <dbReference type="EMBL" id="KXA26161.1"/>
    </source>
</evidence>
<dbReference type="AlphaFoldDB" id="A0A133PCE6"/>
<organism evidence="1 2">
    <name type="scientific">Fusobacterium nucleatum</name>
    <dbReference type="NCBI Taxonomy" id="851"/>
    <lineage>
        <taxon>Bacteria</taxon>
        <taxon>Fusobacteriati</taxon>
        <taxon>Fusobacteriota</taxon>
        <taxon>Fusobacteriia</taxon>
        <taxon>Fusobacteriales</taxon>
        <taxon>Fusobacteriaceae</taxon>
        <taxon>Fusobacterium</taxon>
    </lineage>
</organism>
<protein>
    <submittedName>
        <fullName evidence="1">Uncharacterized protein</fullName>
    </submittedName>
</protein>